<sequence>MAGIEWDDIPADVRARVDELVVADERLGAVRELWENDRDPRIGLNDCQDLVYRRQVALADRIRPKPKPPRDLATLIAAVEALPHIPDAIEALWDGDSIGWMTLLLAVTSAPRTEAGLAQIRHGGDLRLFNGQVPPWPEAQEATELGTALARHFGLPFFFHSPDAPEQPDVRWWDTL</sequence>
<reference evidence="1 2" key="1">
    <citation type="submission" date="2020-02" db="EMBL/GenBank/DDBJ databases">
        <title>Acidophilic actinobacteria isolated from forest soil.</title>
        <authorList>
            <person name="Golinska P."/>
        </authorList>
    </citation>
    <scope>NUCLEOTIDE SEQUENCE [LARGE SCALE GENOMIC DNA]</scope>
    <source>
        <strain evidence="1 2">NL8</strain>
    </source>
</reference>
<dbReference type="EMBL" id="JAAFYZ010000250">
    <property type="protein sequence ID" value="MBS2553385.1"/>
    <property type="molecule type" value="Genomic_DNA"/>
</dbReference>
<comment type="caution">
    <text evidence="1">The sequence shown here is derived from an EMBL/GenBank/DDBJ whole genome shotgun (WGS) entry which is preliminary data.</text>
</comment>
<organism evidence="1 2">
    <name type="scientific">Catenulispora pinistramenti</name>
    <dbReference type="NCBI Taxonomy" id="2705254"/>
    <lineage>
        <taxon>Bacteria</taxon>
        <taxon>Bacillati</taxon>
        <taxon>Actinomycetota</taxon>
        <taxon>Actinomycetes</taxon>
        <taxon>Catenulisporales</taxon>
        <taxon>Catenulisporaceae</taxon>
        <taxon>Catenulispora</taxon>
    </lineage>
</organism>
<gene>
    <name evidence="1" type="ORF">KGQ19_41680</name>
</gene>
<dbReference type="RefSeq" id="WP_212019870.1">
    <property type="nucleotide sequence ID" value="NZ_JAAFYZ010000250.1"/>
</dbReference>
<evidence type="ECO:0000313" key="1">
    <source>
        <dbReference type="EMBL" id="MBS2553385.1"/>
    </source>
</evidence>
<proteinExistence type="predicted"/>
<accession>A0ABS5L4V4</accession>
<name>A0ABS5L4V4_9ACTN</name>
<keyword evidence="2" id="KW-1185">Reference proteome</keyword>
<protein>
    <submittedName>
        <fullName evidence="1">Uncharacterized protein</fullName>
    </submittedName>
</protein>
<evidence type="ECO:0000313" key="2">
    <source>
        <dbReference type="Proteomes" id="UP000730482"/>
    </source>
</evidence>
<dbReference type="Proteomes" id="UP000730482">
    <property type="component" value="Unassembled WGS sequence"/>
</dbReference>